<evidence type="ECO:0000313" key="3">
    <source>
        <dbReference type="Proteomes" id="UP001177744"/>
    </source>
</evidence>
<protein>
    <submittedName>
        <fullName evidence="2">Uncharacterized protein</fullName>
    </submittedName>
</protein>
<reference evidence="2" key="1">
    <citation type="submission" date="2023-06" db="EMBL/GenBank/DDBJ databases">
        <title>Reference genome for the Northern bat (Eptesicus nilssonii), a most northern bat species.</title>
        <authorList>
            <person name="Laine V.N."/>
            <person name="Pulliainen A.T."/>
            <person name="Lilley T.M."/>
        </authorList>
    </citation>
    <scope>NUCLEOTIDE SEQUENCE</scope>
    <source>
        <strain evidence="2">BLF_Eptnil</strain>
        <tissue evidence="2">Kidney</tissue>
    </source>
</reference>
<evidence type="ECO:0000313" key="2">
    <source>
        <dbReference type="EMBL" id="KAK1331476.1"/>
    </source>
</evidence>
<evidence type="ECO:0000256" key="1">
    <source>
        <dbReference type="SAM" id="MobiDB-lite"/>
    </source>
</evidence>
<name>A0AA40HIT7_CNENI</name>
<feature type="compositionally biased region" description="Basic and acidic residues" evidence="1">
    <location>
        <begin position="30"/>
        <end position="48"/>
    </location>
</feature>
<dbReference type="Proteomes" id="UP001177744">
    <property type="component" value="Unassembled WGS sequence"/>
</dbReference>
<feature type="region of interest" description="Disordered" evidence="1">
    <location>
        <begin position="180"/>
        <end position="199"/>
    </location>
</feature>
<feature type="compositionally biased region" description="Basic and acidic residues" evidence="1">
    <location>
        <begin position="61"/>
        <end position="73"/>
    </location>
</feature>
<comment type="caution">
    <text evidence="2">The sequence shown here is derived from an EMBL/GenBank/DDBJ whole genome shotgun (WGS) entry which is preliminary data.</text>
</comment>
<feature type="region of interest" description="Disordered" evidence="1">
    <location>
        <begin position="25"/>
        <end position="73"/>
    </location>
</feature>
<dbReference type="AlphaFoldDB" id="A0AA40HIT7"/>
<keyword evidence="3" id="KW-1185">Reference proteome</keyword>
<accession>A0AA40HIT7</accession>
<dbReference type="EMBL" id="JAULJE010000020">
    <property type="protein sequence ID" value="KAK1331476.1"/>
    <property type="molecule type" value="Genomic_DNA"/>
</dbReference>
<organism evidence="2 3">
    <name type="scientific">Cnephaeus nilssonii</name>
    <name type="common">Northern bat</name>
    <name type="synonym">Eptesicus nilssonii</name>
    <dbReference type="NCBI Taxonomy" id="3371016"/>
    <lineage>
        <taxon>Eukaryota</taxon>
        <taxon>Metazoa</taxon>
        <taxon>Chordata</taxon>
        <taxon>Craniata</taxon>
        <taxon>Vertebrata</taxon>
        <taxon>Euteleostomi</taxon>
        <taxon>Mammalia</taxon>
        <taxon>Eutheria</taxon>
        <taxon>Laurasiatheria</taxon>
        <taxon>Chiroptera</taxon>
        <taxon>Yangochiroptera</taxon>
        <taxon>Vespertilionidae</taxon>
        <taxon>Cnephaeus</taxon>
    </lineage>
</organism>
<gene>
    <name evidence="2" type="ORF">QTO34_009433</name>
</gene>
<sequence length="199" mass="22882">MAEGLERVRISASELRGILATLAPQAGSREIMKEPRQRKDNRRPDLEIYKPGLSRLRNKPKIKEPSGSDEFKDEIVNDRDSSAVGNGTQLIKDVCKELDNQQQNGPVDPENIRAQESSPRIAGQEDRSLRIIKKTKKPDMQIYQPGRRMQTLTKESTSRMEEEEILNQVEQLKVEEDECREQMKEEVVNKPDKNETQRA</sequence>
<feature type="region of interest" description="Disordered" evidence="1">
    <location>
        <begin position="145"/>
        <end position="164"/>
    </location>
</feature>
<feature type="region of interest" description="Disordered" evidence="1">
    <location>
        <begin position="100"/>
        <end position="127"/>
    </location>
</feature>
<proteinExistence type="predicted"/>